<proteinExistence type="predicted"/>
<evidence type="ECO:0000313" key="3">
    <source>
        <dbReference type="Proteomes" id="UP000004810"/>
    </source>
</evidence>
<evidence type="ECO:0000256" key="1">
    <source>
        <dbReference type="SAM" id="MobiDB-lite"/>
    </source>
</evidence>
<feature type="compositionally biased region" description="Basic and acidic residues" evidence="1">
    <location>
        <begin position="42"/>
        <end position="62"/>
    </location>
</feature>
<gene>
    <name evidence="2" type="ORF">WUBG_10094</name>
</gene>
<comment type="caution">
    <text evidence="2">The sequence shown here is derived from an EMBL/GenBank/DDBJ whole genome shotgun (WGS) entry which is preliminary data.</text>
</comment>
<reference evidence="3" key="1">
    <citation type="submission" date="2012-08" db="EMBL/GenBank/DDBJ databases">
        <title>The Genome Sequence of Wuchereria bancrofti.</title>
        <authorList>
            <person name="Nutman T.B."/>
            <person name="Fink D.L."/>
            <person name="Russ C."/>
            <person name="Young S."/>
            <person name="Zeng Q."/>
            <person name="Koehrsen M."/>
            <person name="Alvarado L."/>
            <person name="Berlin A."/>
            <person name="Chapman S.B."/>
            <person name="Chen Z."/>
            <person name="Freedman E."/>
            <person name="Gellesch M."/>
            <person name="Goldberg J."/>
            <person name="Griggs A."/>
            <person name="Gujja S."/>
            <person name="Heilman E.R."/>
            <person name="Heiman D."/>
            <person name="Hepburn T."/>
            <person name="Howarth C."/>
            <person name="Jen D."/>
            <person name="Larson L."/>
            <person name="Lewis B."/>
            <person name="Mehta T."/>
            <person name="Park D."/>
            <person name="Pearson M."/>
            <person name="Roberts A."/>
            <person name="Saif S."/>
            <person name="Shea T."/>
            <person name="Shenoy N."/>
            <person name="Sisk P."/>
            <person name="Stolte C."/>
            <person name="Sykes S."/>
            <person name="Walk T."/>
            <person name="White J."/>
            <person name="Yandava C."/>
            <person name="Haas B."/>
            <person name="Henn M.R."/>
            <person name="Nusbaum C."/>
            <person name="Birren B."/>
        </authorList>
    </citation>
    <scope>NUCLEOTIDE SEQUENCE [LARGE SCALE GENOMIC DNA]</scope>
    <source>
        <strain evidence="3">NA</strain>
    </source>
</reference>
<dbReference type="EMBL" id="ADBV01005965">
    <property type="protein sequence ID" value="EJW78997.1"/>
    <property type="molecule type" value="Genomic_DNA"/>
</dbReference>
<organism evidence="2 3">
    <name type="scientific">Wuchereria bancrofti</name>
    <dbReference type="NCBI Taxonomy" id="6293"/>
    <lineage>
        <taxon>Eukaryota</taxon>
        <taxon>Metazoa</taxon>
        <taxon>Ecdysozoa</taxon>
        <taxon>Nematoda</taxon>
        <taxon>Chromadorea</taxon>
        <taxon>Rhabditida</taxon>
        <taxon>Spirurina</taxon>
        <taxon>Spiruromorpha</taxon>
        <taxon>Filarioidea</taxon>
        <taxon>Onchocercidae</taxon>
        <taxon>Wuchereria</taxon>
    </lineage>
</organism>
<evidence type="ECO:0008006" key="4">
    <source>
        <dbReference type="Google" id="ProtNLM"/>
    </source>
</evidence>
<feature type="region of interest" description="Disordered" evidence="1">
    <location>
        <begin position="33"/>
        <end position="67"/>
    </location>
</feature>
<sequence>MLKIQPLTYINFEDCVIIDSIDFISPNASLAAPAKDNDQEEFSPHKLNEKNLLERTKSEHSSPRNIVTRTPHEEVLFSEPELLRGVWKLARIKEIKKRIKKLEISQWNYHTEDSLTDQ</sequence>
<evidence type="ECO:0000313" key="2">
    <source>
        <dbReference type="EMBL" id="EJW78997.1"/>
    </source>
</evidence>
<accession>J9EPL3</accession>
<dbReference type="AlphaFoldDB" id="J9EPL3"/>
<name>J9EPL3_WUCBA</name>
<protein>
    <recommendedName>
        <fullName evidence="4">DUF5641 domain-containing protein</fullName>
    </recommendedName>
</protein>
<dbReference type="Proteomes" id="UP000004810">
    <property type="component" value="Unassembled WGS sequence"/>
</dbReference>